<name>A0A0G4GMV3_VITBC</name>
<feature type="region of interest" description="Disordered" evidence="1">
    <location>
        <begin position="112"/>
        <end position="135"/>
    </location>
</feature>
<accession>A0A0G4GMV3</accession>
<dbReference type="EMBL" id="CDMY01000719">
    <property type="protein sequence ID" value="CEM31460.1"/>
    <property type="molecule type" value="Genomic_DNA"/>
</dbReference>
<dbReference type="InParanoid" id="A0A0G4GMV3"/>
<sequence>MSPLPSSPPYPADDSSPLPAPRNASSGAISALREAGIPLDTAGDFHQWAMETCEADLGAPAVAHLRTGIDELATAYDLRSSAVEAIHDAYAPWLLGSASTGFGALAAGSTPAFPRPPFRPPPSSSSAPSDAEAARTGGVVTKYSGQRLGGHIVAPQPVRTTSIPLGRRHRRRYLCFPPRLPLARARHLTTSTCTPRTALSRHPGSARPNAPARTPDVAYGS</sequence>
<feature type="compositionally biased region" description="Pro residues" evidence="1">
    <location>
        <begin position="1"/>
        <end position="11"/>
    </location>
</feature>
<proteinExistence type="predicted"/>
<organism evidence="2 3">
    <name type="scientific">Vitrella brassicaformis (strain CCMP3155)</name>
    <dbReference type="NCBI Taxonomy" id="1169540"/>
    <lineage>
        <taxon>Eukaryota</taxon>
        <taxon>Sar</taxon>
        <taxon>Alveolata</taxon>
        <taxon>Colpodellida</taxon>
        <taxon>Vitrellaceae</taxon>
        <taxon>Vitrella</taxon>
    </lineage>
</organism>
<feature type="region of interest" description="Disordered" evidence="1">
    <location>
        <begin position="195"/>
        <end position="221"/>
    </location>
</feature>
<dbReference type="AlphaFoldDB" id="A0A0G4GMV3"/>
<gene>
    <name evidence="2" type="ORF">Vbra_2709</name>
</gene>
<protein>
    <submittedName>
        <fullName evidence="2">Uncharacterized protein</fullName>
    </submittedName>
</protein>
<evidence type="ECO:0000313" key="3">
    <source>
        <dbReference type="Proteomes" id="UP000041254"/>
    </source>
</evidence>
<reference evidence="2 3" key="1">
    <citation type="submission" date="2014-11" db="EMBL/GenBank/DDBJ databases">
        <authorList>
            <person name="Zhu J."/>
            <person name="Qi W."/>
            <person name="Song R."/>
        </authorList>
    </citation>
    <scope>NUCLEOTIDE SEQUENCE [LARGE SCALE GENOMIC DNA]</scope>
</reference>
<evidence type="ECO:0000313" key="2">
    <source>
        <dbReference type="EMBL" id="CEM31460.1"/>
    </source>
</evidence>
<feature type="region of interest" description="Disordered" evidence="1">
    <location>
        <begin position="1"/>
        <end position="27"/>
    </location>
</feature>
<keyword evidence="3" id="KW-1185">Reference proteome</keyword>
<evidence type="ECO:0000256" key="1">
    <source>
        <dbReference type="SAM" id="MobiDB-lite"/>
    </source>
</evidence>
<dbReference type="Proteomes" id="UP000041254">
    <property type="component" value="Unassembled WGS sequence"/>
</dbReference>
<feature type="compositionally biased region" description="Pro residues" evidence="1">
    <location>
        <begin position="113"/>
        <end position="123"/>
    </location>
</feature>
<dbReference type="VEuPathDB" id="CryptoDB:Vbra_2709"/>